<name>A0A0W0EVZ7_MONRR</name>
<protein>
    <recommendedName>
        <fullName evidence="2">Pesticidal crystal protein domain-containing protein</fullName>
    </recommendedName>
</protein>
<dbReference type="GO" id="GO:0001907">
    <property type="term" value="P:symbiont-mediated killing of host cell"/>
    <property type="evidence" value="ECO:0007669"/>
    <property type="project" value="InterPro"/>
</dbReference>
<dbReference type="Gene3D" id="1.20.190.10">
    <property type="entry name" value="Pesticidal crystal protein, N-terminal domain"/>
    <property type="match status" value="1"/>
</dbReference>
<dbReference type="SUPFAM" id="SSF56849">
    <property type="entry name" value="delta-Endotoxin (insectocide), N-terminal domain"/>
    <property type="match status" value="1"/>
</dbReference>
<feature type="domain" description="Pesticidal crystal protein" evidence="2">
    <location>
        <begin position="140"/>
        <end position="338"/>
    </location>
</feature>
<dbReference type="InterPro" id="IPR036716">
    <property type="entry name" value="Pest_crys_N_sf"/>
</dbReference>
<dbReference type="Pfam" id="PF03945">
    <property type="entry name" value="Endotoxin_N"/>
    <property type="match status" value="1"/>
</dbReference>
<dbReference type="EMBL" id="LATX01002491">
    <property type="protein sequence ID" value="KTB28252.1"/>
    <property type="molecule type" value="Genomic_DNA"/>
</dbReference>
<dbReference type="AlphaFoldDB" id="A0A0W0EVZ7"/>
<gene>
    <name evidence="3" type="ORF">WG66_19165</name>
</gene>
<accession>A0A0W0EVZ7</accession>
<evidence type="ECO:0000313" key="4">
    <source>
        <dbReference type="Proteomes" id="UP000054988"/>
    </source>
</evidence>
<evidence type="ECO:0000313" key="3">
    <source>
        <dbReference type="EMBL" id="KTB28252.1"/>
    </source>
</evidence>
<dbReference type="Proteomes" id="UP000054988">
    <property type="component" value="Unassembled WGS sequence"/>
</dbReference>
<dbReference type="GO" id="GO:0090729">
    <property type="term" value="F:toxin activity"/>
    <property type="evidence" value="ECO:0007669"/>
    <property type="project" value="InterPro"/>
</dbReference>
<dbReference type="InterPro" id="IPR005639">
    <property type="entry name" value="Pest_crys_dom_I"/>
</dbReference>
<dbReference type="eggNOG" id="ENOG502SWHV">
    <property type="taxonomic scope" value="Eukaryota"/>
</dbReference>
<evidence type="ECO:0000256" key="1">
    <source>
        <dbReference type="SAM" id="MobiDB-lite"/>
    </source>
</evidence>
<feature type="region of interest" description="Disordered" evidence="1">
    <location>
        <begin position="1"/>
        <end position="22"/>
    </location>
</feature>
<comment type="caution">
    <text evidence="3">The sequence shown here is derived from an EMBL/GenBank/DDBJ whole genome shotgun (WGS) entry which is preliminary data.</text>
</comment>
<reference evidence="3 4" key="1">
    <citation type="submission" date="2015-12" db="EMBL/GenBank/DDBJ databases">
        <title>Draft genome sequence of Moniliophthora roreri, the causal agent of frosty pod rot of cacao.</title>
        <authorList>
            <person name="Aime M.C."/>
            <person name="Diaz-Valderrama J.R."/>
            <person name="Kijpornyongpan T."/>
            <person name="Phillips-Mora W."/>
        </authorList>
    </citation>
    <scope>NUCLEOTIDE SEQUENCE [LARGE SCALE GENOMIC DNA]</scope>
    <source>
        <strain evidence="3 4">MCA 2952</strain>
    </source>
</reference>
<sequence length="586" mass="64587">MPYKLSELSPRTQQLEVEGGGNRELGTLPVYGVSGLESWVEQQPQTAEQPYLLSTKIIPEIMTSPSPAARQLGVGDIVSGVGNTVGNTVSEVGNTVGNTVSGVGNTISDVGNTISGVGDTVSADPTIDIPPVMDIIKFLMVKGLGSIPEIGGILAGIVGALWPDTPEDVWSKVRAEVEALIGQKIDEAVYSLIAAKLPGLGDASKLYLKLVAGHGTGDAIRTQWVATNTVYTAAASEFQNPKFEWVLGPLFAIFSVLHMTLLRDAVLYGQKWGWSPDDYKVYVQFTKDTLDKYLAYYDKVLKNRYNVLAPGQPAVGSHNIDNYQYWQEYNQQLVVAFDDYRVLVRYLDPIQHPDATKPTDLPFQDAYSLAYGTADDWDGTASLWSGSGVGKAYSTPLTGIREIYIELFNYGPRVLQVRHDAGTGPLILGDPSRRVDQYGIIADPQQGKETKTTKLKTSPDYTYSVKGAKLRSGSIPLALSLLMYDDSEEWLYDKFVVPGAQHYTVKIEGRMLTTLNMWTTSKFYDYNLACIIFGFSRDPKYLPPTAGRILYITSINELPPELKNQITVTPELEAERKAYWNHINSY</sequence>
<organism evidence="3 4">
    <name type="scientific">Moniliophthora roreri</name>
    <name type="common">Frosty pod rot fungus</name>
    <name type="synonym">Monilia roreri</name>
    <dbReference type="NCBI Taxonomy" id="221103"/>
    <lineage>
        <taxon>Eukaryota</taxon>
        <taxon>Fungi</taxon>
        <taxon>Dikarya</taxon>
        <taxon>Basidiomycota</taxon>
        <taxon>Agaricomycotina</taxon>
        <taxon>Agaricomycetes</taxon>
        <taxon>Agaricomycetidae</taxon>
        <taxon>Agaricales</taxon>
        <taxon>Marasmiineae</taxon>
        <taxon>Marasmiaceae</taxon>
        <taxon>Moniliophthora</taxon>
    </lineage>
</organism>
<proteinExistence type="predicted"/>
<evidence type="ECO:0000259" key="2">
    <source>
        <dbReference type="Pfam" id="PF03945"/>
    </source>
</evidence>